<evidence type="ECO:0000256" key="1">
    <source>
        <dbReference type="ARBA" id="ARBA00022722"/>
    </source>
</evidence>
<feature type="domain" description="Exonuclease" evidence="4">
    <location>
        <begin position="28"/>
        <end position="215"/>
    </location>
</feature>
<dbReference type="InterPro" id="IPR012337">
    <property type="entry name" value="RNaseH-like_sf"/>
</dbReference>
<evidence type="ECO:0000256" key="2">
    <source>
        <dbReference type="ARBA" id="ARBA00022801"/>
    </source>
</evidence>
<accession>A0A261F1E3</accession>
<evidence type="ECO:0000313" key="6">
    <source>
        <dbReference type="Proteomes" id="UP000216454"/>
    </source>
</evidence>
<keyword evidence="3" id="KW-0269">Exonuclease</keyword>
<keyword evidence="1" id="KW-0540">Nuclease</keyword>
<evidence type="ECO:0000256" key="3">
    <source>
        <dbReference type="ARBA" id="ARBA00022839"/>
    </source>
</evidence>
<dbReference type="PANTHER" id="PTHR30231:SF4">
    <property type="entry name" value="PROTEIN NEN2"/>
    <property type="match status" value="1"/>
</dbReference>
<protein>
    <submittedName>
        <fullName evidence="5">DNA polymerase III subunit epsilon</fullName>
    </submittedName>
</protein>
<dbReference type="Pfam" id="PF00929">
    <property type="entry name" value="RNase_T"/>
    <property type="match status" value="1"/>
</dbReference>
<dbReference type="SMART" id="SM00479">
    <property type="entry name" value="EXOIII"/>
    <property type="match status" value="1"/>
</dbReference>
<proteinExistence type="predicted"/>
<dbReference type="CDD" id="cd06127">
    <property type="entry name" value="DEDDh"/>
    <property type="match status" value="1"/>
</dbReference>
<dbReference type="InterPro" id="IPR036397">
    <property type="entry name" value="RNaseH_sf"/>
</dbReference>
<organism evidence="5 6">
    <name type="scientific">Pseudoscardovia suis</name>
    <dbReference type="NCBI Taxonomy" id="987063"/>
    <lineage>
        <taxon>Bacteria</taxon>
        <taxon>Bacillati</taxon>
        <taxon>Actinomycetota</taxon>
        <taxon>Actinomycetes</taxon>
        <taxon>Bifidobacteriales</taxon>
        <taxon>Bifidobacteriaceae</taxon>
        <taxon>Pseudoscardovia</taxon>
    </lineage>
</organism>
<dbReference type="Gene3D" id="3.30.420.10">
    <property type="entry name" value="Ribonuclease H-like superfamily/Ribonuclease H"/>
    <property type="match status" value="1"/>
</dbReference>
<evidence type="ECO:0000259" key="4">
    <source>
        <dbReference type="SMART" id="SM00479"/>
    </source>
</evidence>
<reference evidence="5 6" key="1">
    <citation type="journal article" date="2017" name="BMC Genomics">
        <title>Comparative genomic and phylogenomic analyses of the Bifidobacteriaceae family.</title>
        <authorList>
            <person name="Lugli G.A."/>
            <person name="Milani C."/>
            <person name="Turroni F."/>
            <person name="Duranti S."/>
            <person name="Mancabelli L."/>
            <person name="Mangifesta M."/>
            <person name="Ferrario C."/>
            <person name="Modesto M."/>
            <person name="Mattarelli P."/>
            <person name="Jiri K."/>
            <person name="van Sinderen D."/>
            <person name="Ventura M."/>
        </authorList>
    </citation>
    <scope>NUCLEOTIDE SEQUENCE [LARGE SCALE GENOMIC DNA]</scope>
    <source>
        <strain evidence="5 6">DSM 24744</strain>
    </source>
</reference>
<comment type="caution">
    <text evidence="5">The sequence shown here is derived from an EMBL/GenBank/DDBJ whole genome shotgun (WGS) entry which is preliminary data.</text>
</comment>
<sequence length="258" mass="28053">MVGMTSPILDALKALEPQAPDTPLRDSLLLGFDTETTGLAAGRDAIVSASLVLRDPSAGIDGDVHDEWLINPHRPISAGASAVNGFTNEFVAEHGAEPAPALDSIAAIIAAAQCLRIPLVAYNAPFDVDMLGGDLIRWNLQSIDQRITVEGDSPQLLVVDPLVIDRQVSHRPGRRTLTLTSEYYGVYPHGSFHDATTDTVAVLDLISPMATLYPQVGALTLDELMPWQHKAFDSWLQGYNSWAEEHGRRPRHDTWFAA</sequence>
<keyword evidence="2" id="KW-0378">Hydrolase</keyword>
<gene>
    <name evidence="5" type="ORF">PSSU_0364</name>
</gene>
<dbReference type="GO" id="GO:0003676">
    <property type="term" value="F:nucleic acid binding"/>
    <property type="evidence" value="ECO:0007669"/>
    <property type="project" value="InterPro"/>
</dbReference>
<evidence type="ECO:0000313" key="5">
    <source>
        <dbReference type="EMBL" id="OZG52746.1"/>
    </source>
</evidence>
<dbReference type="PANTHER" id="PTHR30231">
    <property type="entry name" value="DNA POLYMERASE III SUBUNIT EPSILON"/>
    <property type="match status" value="1"/>
</dbReference>
<dbReference type="SUPFAM" id="SSF53098">
    <property type="entry name" value="Ribonuclease H-like"/>
    <property type="match status" value="1"/>
</dbReference>
<dbReference type="EMBL" id="MWWQ01000005">
    <property type="protein sequence ID" value="OZG52746.1"/>
    <property type="molecule type" value="Genomic_DNA"/>
</dbReference>
<name>A0A261F1E3_9BIFI</name>
<dbReference type="GO" id="GO:0005829">
    <property type="term" value="C:cytosol"/>
    <property type="evidence" value="ECO:0007669"/>
    <property type="project" value="TreeGrafter"/>
</dbReference>
<keyword evidence="6" id="KW-1185">Reference proteome</keyword>
<dbReference type="Proteomes" id="UP000216454">
    <property type="component" value="Unassembled WGS sequence"/>
</dbReference>
<dbReference type="InterPro" id="IPR013520">
    <property type="entry name" value="Ribonucl_H"/>
</dbReference>
<dbReference type="GO" id="GO:0008408">
    <property type="term" value="F:3'-5' exonuclease activity"/>
    <property type="evidence" value="ECO:0007669"/>
    <property type="project" value="TreeGrafter"/>
</dbReference>
<dbReference type="AlphaFoldDB" id="A0A261F1E3"/>